<dbReference type="EMBL" id="CP003155">
    <property type="protein sequence ID" value="AEV30684.1"/>
    <property type="molecule type" value="Genomic_DNA"/>
</dbReference>
<evidence type="ECO:0000313" key="1">
    <source>
        <dbReference type="EMBL" id="AEV30684.1"/>
    </source>
</evidence>
<dbReference type="InterPro" id="IPR012349">
    <property type="entry name" value="Split_barrel_FMN-bd"/>
</dbReference>
<dbReference type="Pfam" id="PF12900">
    <property type="entry name" value="Pyridox_ox_2"/>
    <property type="match status" value="1"/>
</dbReference>
<dbReference type="AlphaFoldDB" id="G8QXP0"/>
<sequence>MVPMRRSDRVMEQENTLEVIINCQWAVLSMVNSKEEYPLGLGSPYAIPVSPVFLNGFIYFHCALRGHKIDNLKKDNRVCLSCVGQAENDEKAFSVAFTSSLVYARAFEVEDQMEKEKALLAICEKFAPSQKERMQSCIVDQMDHTAIWRLELLDMSGKQRKFESLPKV</sequence>
<proteinExistence type="predicted"/>
<organism evidence="1 2">
    <name type="scientific">Sphaerochaeta pleomorpha (strain ATCC BAA-1885 / DSM 22778 / Grapes)</name>
    <dbReference type="NCBI Taxonomy" id="158190"/>
    <lineage>
        <taxon>Bacteria</taxon>
        <taxon>Pseudomonadati</taxon>
        <taxon>Spirochaetota</taxon>
        <taxon>Spirochaetia</taxon>
        <taxon>Spirochaetales</taxon>
        <taxon>Sphaerochaetaceae</taxon>
        <taxon>Sphaerochaeta</taxon>
    </lineage>
</organism>
<dbReference type="PANTHER" id="PTHR34071">
    <property type="entry name" value="5-NITROIMIDAZOLE ANTIBIOTICS RESISTANCE PROTEIN, NIMA-FAMILY-RELATED PROTEIN-RELATED"/>
    <property type="match status" value="1"/>
</dbReference>
<name>G8QXP0_SPHPG</name>
<dbReference type="HOGENOM" id="CLU_067890_2_2_12"/>
<accession>G8QXP0</accession>
<dbReference type="PANTHER" id="PTHR34071:SF2">
    <property type="entry name" value="FLAVIN-NUCLEOTIDE-BINDING PROTEIN"/>
    <property type="match status" value="1"/>
</dbReference>
<dbReference type="Proteomes" id="UP000005632">
    <property type="component" value="Chromosome"/>
</dbReference>
<dbReference type="RefSeq" id="WP_014271523.1">
    <property type="nucleotide sequence ID" value="NC_016633.1"/>
</dbReference>
<dbReference type="STRING" id="158190.SpiGrapes_2934"/>
<evidence type="ECO:0000313" key="2">
    <source>
        <dbReference type="Proteomes" id="UP000005632"/>
    </source>
</evidence>
<dbReference type="InterPro" id="IPR024747">
    <property type="entry name" value="Pyridox_Oxase-rel"/>
</dbReference>
<dbReference type="OrthoDB" id="9794935at2"/>
<reference evidence="1 2" key="1">
    <citation type="submission" date="2011-11" db="EMBL/GenBank/DDBJ databases">
        <title>Complete sequence of Spirochaeta sp. grapes.</title>
        <authorList>
            <consortium name="US DOE Joint Genome Institute"/>
            <person name="Lucas S."/>
            <person name="Han J."/>
            <person name="Lapidus A."/>
            <person name="Cheng J.-F."/>
            <person name="Goodwin L."/>
            <person name="Pitluck S."/>
            <person name="Peters L."/>
            <person name="Ovchinnikova G."/>
            <person name="Munk A.C."/>
            <person name="Detter J.C."/>
            <person name="Han C."/>
            <person name="Tapia R."/>
            <person name="Land M."/>
            <person name="Hauser L."/>
            <person name="Kyrpides N."/>
            <person name="Ivanova N."/>
            <person name="Pagani I."/>
            <person name="Ritalahtilisa K."/>
            <person name="Loeffler F."/>
            <person name="Woyke T."/>
        </authorList>
    </citation>
    <scope>NUCLEOTIDE SEQUENCE [LARGE SCALE GENOMIC DNA]</scope>
    <source>
        <strain evidence="2">ATCC BAA-1885 / DSM 22778 / Grapes</strain>
    </source>
</reference>
<dbReference type="Gene3D" id="2.30.110.10">
    <property type="entry name" value="Electron Transport, Fmn-binding Protein, Chain A"/>
    <property type="match status" value="1"/>
</dbReference>
<dbReference type="eggNOG" id="COG3467">
    <property type="taxonomic scope" value="Bacteria"/>
</dbReference>
<dbReference type="KEGG" id="sgp:SpiGrapes_2934"/>
<keyword evidence="2" id="KW-1185">Reference proteome</keyword>
<dbReference type="SUPFAM" id="SSF50475">
    <property type="entry name" value="FMN-binding split barrel"/>
    <property type="match status" value="1"/>
</dbReference>
<gene>
    <name evidence="1" type="ordered locus">SpiGrapes_2934</name>
</gene>
<protein>
    <submittedName>
        <fullName evidence="1">Putative flavin-nucleotide-binding protein</fullName>
    </submittedName>
</protein>